<reference evidence="4 5" key="1">
    <citation type="submission" date="2019-10" db="EMBL/GenBank/DDBJ databases">
        <title>Thermopilla bonchosmolovskayae gen. nov., sp. nov., a moderately thermophilic Chloroflexi bacterium from a Chukotka hot spring (Arctic, Russia), representing a novel classis Thermopillaia, which include previously uncultivated lineage OLB14.</title>
        <authorList>
            <person name="Kochetkova T.V."/>
            <person name="Zayulina K.S."/>
            <person name="Zhigarkov V.S."/>
            <person name="Minaev N.V."/>
            <person name="Novikov A."/>
            <person name="Toshchakov S.V."/>
            <person name="Elcheninov A.G."/>
            <person name="Kublanov I.V."/>
        </authorList>
    </citation>
    <scope>NUCLEOTIDE SEQUENCE [LARGE SCALE GENOMIC DNA]</scope>
    <source>
        <strain evidence="4 5">3753O</strain>
    </source>
</reference>
<dbReference type="InterPro" id="IPR020556">
    <property type="entry name" value="Amidase_CS"/>
</dbReference>
<feature type="compositionally biased region" description="Low complexity" evidence="2">
    <location>
        <begin position="16"/>
        <end position="39"/>
    </location>
</feature>
<comment type="similarity">
    <text evidence="1">Belongs to the amidase family.</text>
</comment>
<dbReference type="SUPFAM" id="SSF75304">
    <property type="entry name" value="Amidase signature (AS) enzymes"/>
    <property type="match status" value="1"/>
</dbReference>
<name>A0ABX6C0N8_9CHLR</name>
<keyword evidence="5" id="KW-1185">Reference proteome</keyword>
<evidence type="ECO:0000313" key="5">
    <source>
        <dbReference type="Proteomes" id="UP000326331"/>
    </source>
</evidence>
<gene>
    <name evidence="4" type="ORF">Tbon_04955</name>
</gene>
<feature type="compositionally biased region" description="Low complexity" evidence="2">
    <location>
        <begin position="126"/>
        <end position="135"/>
    </location>
</feature>
<dbReference type="PROSITE" id="PS00571">
    <property type="entry name" value="AMIDASES"/>
    <property type="match status" value="1"/>
</dbReference>
<dbReference type="PANTHER" id="PTHR11895">
    <property type="entry name" value="TRANSAMIDASE"/>
    <property type="match status" value="1"/>
</dbReference>
<dbReference type="Pfam" id="PF01425">
    <property type="entry name" value="Amidase"/>
    <property type="match status" value="1"/>
</dbReference>
<proteinExistence type="inferred from homology"/>
<dbReference type="PANTHER" id="PTHR11895:SF7">
    <property type="entry name" value="GLUTAMYL-TRNA(GLN) AMIDOTRANSFERASE SUBUNIT A, MITOCHONDRIAL"/>
    <property type="match status" value="1"/>
</dbReference>
<feature type="domain" description="Amidase" evidence="3">
    <location>
        <begin position="181"/>
        <end position="606"/>
    </location>
</feature>
<feature type="region of interest" description="Disordered" evidence="2">
    <location>
        <begin position="113"/>
        <end position="155"/>
    </location>
</feature>
<evidence type="ECO:0000256" key="1">
    <source>
        <dbReference type="ARBA" id="ARBA00009199"/>
    </source>
</evidence>
<dbReference type="Proteomes" id="UP000326331">
    <property type="component" value="Chromosome"/>
</dbReference>
<dbReference type="InterPro" id="IPR000120">
    <property type="entry name" value="Amidase"/>
</dbReference>
<feature type="region of interest" description="Disordered" evidence="2">
    <location>
        <begin position="16"/>
        <end position="55"/>
    </location>
</feature>
<dbReference type="InterPro" id="IPR036928">
    <property type="entry name" value="AS_sf"/>
</dbReference>
<feature type="compositionally biased region" description="Gly residues" evidence="2">
    <location>
        <begin position="136"/>
        <end position="145"/>
    </location>
</feature>
<organism evidence="4 5">
    <name type="scientific">Tepidiforma bonchosmolovskayae</name>
    <dbReference type="NCBI Taxonomy" id="2601677"/>
    <lineage>
        <taxon>Bacteria</taxon>
        <taxon>Bacillati</taxon>
        <taxon>Chloroflexota</taxon>
        <taxon>Tepidiformia</taxon>
        <taxon>Tepidiformales</taxon>
        <taxon>Tepidiformaceae</taxon>
        <taxon>Tepidiforma</taxon>
    </lineage>
</organism>
<dbReference type="InterPro" id="IPR023631">
    <property type="entry name" value="Amidase_dom"/>
</dbReference>
<accession>A0ABX6C0N8</accession>
<evidence type="ECO:0000256" key="2">
    <source>
        <dbReference type="SAM" id="MobiDB-lite"/>
    </source>
</evidence>
<protein>
    <submittedName>
        <fullName evidence="4">Amidase</fullName>
    </submittedName>
</protein>
<dbReference type="Gene3D" id="3.90.1300.10">
    <property type="entry name" value="Amidase signature (AS) domain"/>
    <property type="match status" value="1"/>
</dbReference>
<evidence type="ECO:0000313" key="4">
    <source>
        <dbReference type="EMBL" id="QFG02666.1"/>
    </source>
</evidence>
<evidence type="ECO:0000259" key="3">
    <source>
        <dbReference type="Pfam" id="PF01425"/>
    </source>
</evidence>
<dbReference type="EMBL" id="CP042829">
    <property type="protein sequence ID" value="QFG02666.1"/>
    <property type="molecule type" value="Genomic_DNA"/>
</dbReference>
<sequence length="624" mass="65309">MPQPGLLVSMASAGRGVGSGVASAGPEGAAGGDATTASSDPEKARPAAKPPTATAAARAAPRAACFGLKCVRSMGLVRLLLHRLAPAPAHASSSRRHRSAEKHFQLRVRPIDLTRSPVPRPRRRQPWPASPAGGRAPAGGPGGYTTAGTDRDTKEGTMTERWMPAWEIAERVRAGELRAREVTERALARIAELNPALNAFIQVDAEGALRQAEAIDARVAAGEDPGPLAGVPLGVKDLEPARGLLFTLGSRAFAGQVAEEDSVQVARLRAAGAVIIGKTNTPEFGYKGFTENRLWGPTRNPWNPAKTPGGSSGGSSAAVAAGMVPLATAGDGGGSIRIPAAMTGCYGIKPTAHRIPRAGEHAPTWGYFSTLGPMSRTVRDAARYLDVASGPHPDDPEVLDGPTGFEAAVLGPAPRLRRVAWSADLGYAAVDPEVARVARAAAERLAAAVGAELEEAHPGFGDTMEAWMTIAAAGDTRLVDDMPEEQRAKLEPGFLRFAEVGRKYTAVDVARALEERHQVNRKMTRFFERYDLLLTPTTAATAFAAEGPPPSEIGGKQVGPAGFIPFTYPFNFLGLPAASLPAGLAPDGLPVGLQAVAPRFADALLLRVSAAYELASPWRYPGQD</sequence>